<feature type="compositionally biased region" description="Polar residues" evidence="1">
    <location>
        <begin position="67"/>
        <end position="83"/>
    </location>
</feature>
<evidence type="ECO:0000256" key="2">
    <source>
        <dbReference type="SAM" id="SignalP"/>
    </source>
</evidence>
<organism evidence="3 4">
    <name type="scientific">Litorivivens lipolytica</name>
    <dbReference type="NCBI Taxonomy" id="1524264"/>
    <lineage>
        <taxon>Bacteria</taxon>
        <taxon>Pseudomonadati</taxon>
        <taxon>Pseudomonadota</taxon>
        <taxon>Gammaproteobacteria</taxon>
        <taxon>Litorivivens</taxon>
    </lineage>
</organism>
<proteinExistence type="predicted"/>
<dbReference type="Proteomes" id="UP000537130">
    <property type="component" value="Unassembled WGS sequence"/>
</dbReference>
<dbReference type="InterPro" id="IPR005534">
    <property type="entry name" value="Curli_assmbl/transp-comp_CsgG"/>
</dbReference>
<name>A0A7W4Z8C6_9GAMM</name>
<dbReference type="GO" id="GO:0030288">
    <property type="term" value="C:outer membrane-bounded periplasmic space"/>
    <property type="evidence" value="ECO:0007669"/>
    <property type="project" value="InterPro"/>
</dbReference>
<feature type="region of interest" description="Disordered" evidence="1">
    <location>
        <begin position="67"/>
        <end position="90"/>
    </location>
</feature>
<sequence length="419" mass="45226">MFAASNSQSPKRWLTSLVGLGCLVVSLAANAAGTQQVEVRAKGFGSSESEAVREGLSAAVAQVNGTTLKSSQSTRTHSVTAAASNEKGEREEVDMEMTSEQSAATQTSGEIHSYEILSMERVDKGYAAELLVRVYRYDAPVSSSRSRMALLKTDHNRSRYDIFGVYSGHDLAGRVNSALERELVQYRKFAVLSRQELDHIGNELALITSDATSREEKAKAGRMLGADYLLISEITGADGRTWSETTQVTGQTKHYRKGTFSIGLKVIAAATGEIKFSEKYSGYTTKGNVDSLIAYVAKKAIADTVERIFPKRIVKVSGDSLVINAGGRSISVGDHYDAFTVGEPIIDPYTGESLGGEESYVGTIKVTEVHPKLAYAKPASKGSFTEGMILRAAKTAPKKKSRPKAEQPRATTGVRLPFD</sequence>
<accession>A0A7W4Z8C6</accession>
<dbReference type="Gene3D" id="3.40.50.10610">
    <property type="entry name" value="ABC-type transport auxiliary lipoprotein component"/>
    <property type="match status" value="1"/>
</dbReference>
<dbReference type="EMBL" id="JACHWY010000004">
    <property type="protein sequence ID" value="MBB3048875.1"/>
    <property type="molecule type" value="Genomic_DNA"/>
</dbReference>
<keyword evidence="4" id="KW-1185">Reference proteome</keyword>
<dbReference type="AlphaFoldDB" id="A0A7W4Z8C6"/>
<evidence type="ECO:0000313" key="4">
    <source>
        <dbReference type="Proteomes" id="UP000537130"/>
    </source>
</evidence>
<evidence type="ECO:0000313" key="3">
    <source>
        <dbReference type="EMBL" id="MBB3048875.1"/>
    </source>
</evidence>
<keyword evidence="2" id="KW-0732">Signal</keyword>
<feature type="region of interest" description="Disordered" evidence="1">
    <location>
        <begin position="394"/>
        <end position="419"/>
    </location>
</feature>
<protein>
    <submittedName>
        <fullName evidence="3">Curli biogenesis system outer membrane secretion channel CsgG</fullName>
    </submittedName>
</protein>
<feature type="chain" id="PRO_5031099155" evidence="2">
    <location>
        <begin position="32"/>
        <end position="419"/>
    </location>
</feature>
<gene>
    <name evidence="3" type="ORF">FHR99_003149</name>
</gene>
<feature type="signal peptide" evidence="2">
    <location>
        <begin position="1"/>
        <end position="31"/>
    </location>
</feature>
<comment type="caution">
    <text evidence="3">The sequence shown here is derived from an EMBL/GenBank/DDBJ whole genome shotgun (WGS) entry which is preliminary data.</text>
</comment>
<reference evidence="3 4" key="1">
    <citation type="submission" date="2020-08" db="EMBL/GenBank/DDBJ databases">
        <title>Genomic Encyclopedia of Type Strains, Phase III (KMG-III): the genomes of soil and plant-associated and newly described type strains.</title>
        <authorList>
            <person name="Whitman W."/>
        </authorList>
    </citation>
    <scope>NUCLEOTIDE SEQUENCE [LARGE SCALE GENOMIC DNA]</scope>
    <source>
        <strain evidence="3 4">CECT 8654</strain>
    </source>
</reference>
<dbReference type="RefSeq" id="WP_183411666.1">
    <property type="nucleotide sequence ID" value="NZ_JACHWY010000004.1"/>
</dbReference>
<dbReference type="Pfam" id="PF03783">
    <property type="entry name" value="CsgG"/>
    <property type="match status" value="1"/>
</dbReference>
<evidence type="ECO:0000256" key="1">
    <source>
        <dbReference type="SAM" id="MobiDB-lite"/>
    </source>
</evidence>